<dbReference type="InterPro" id="IPR050740">
    <property type="entry name" value="Aldehyde_DH_Superfamily"/>
</dbReference>
<dbReference type="GO" id="GO:0004777">
    <property type="term" value="F:succinate-semialdehyde dehydrogenase (NAD+) activity"/>
    <property type="evidence" value="ECO:0007669"/>
    <property type="project" value="TreeGrafter"/>
</dbReference>
<dbReference type="SUPFAM" id="SSF53720">
    <property type="entry name" value="ALDH-like"/>
    <property type="match status" value="1"/>
</dbReference>
<dbReference type="OrthoDB" id="310895at2759"/>
<keyword evidence="4" id="KW-1185">Reference proteome</keyword>
<dbReference type="Pfam" id="PF00171">
    <property type="entry name" value="Aldedh"/>
    <property type="match status" value="1"/>
</dbReference>
<dbReference type="InterPro" id="IPR016163">
    <property type="entry name" value="Ald_DH_C"/>
</dbReference>
<dbReference type="PANTHER" id="PTHR43353:SF6">
    <property type="entry name" value="CYTOPLASMIC ALDEHYDE DEHYDROGENASE (EUROFUNG)"/>
    <property type="match status" value="1"/>
</dbReference>
<protein>
    <recommendedName>
        <fullName evidence="2">Aldehyde dehydrogenase domain-containing protein</fullName>
    </recommendedName>
</protein>
<evidence type="ECO:0000256" key="1">
    <source>
        <dbReference type="ARBA" id="ARBA00023002"/>
    </source>
</evidence>
<dbReference type="PANTHER" id="PTHR43353">
    <property type="entry name" value="SUCCINATE-SEMIALDEHYDE DEHYDROGENASE, MITOCHONDRIAL"/>
    <property type="match status" value="1"/>
</dbReference>
<dbReference type="InterPro" id="IPR015590">
    <property type="entry name" value="Aldehyde_DH_dom"/>
</dbReference>
<sequence length="188" mass="20745">MSKDYSPVLTAAHRLVRKINFTGTDRVGRIIAGEGAKYPKPYVFEFGGKAPAIVLNDAVIDAAAKDIVFGALVSWGQRRSANFATLWKPEIQRLSSLFCFPKLRQSMFQGDWRGSAGPRRRFHEGRFCDTHVFTGAKLGTRLCSCDTQCDGYPAAITTIDEAVELADSALSSSLWTLDLTPAERLCKH</sequence>
<dbReference type="InterPro" id="IPR016162">
    <property type="entry name" value="Ald_DH_N"/>
</dbReference>
<dbReference type="Gene3D" id="3.40.309.10">
    <property type="entry name" value="Aldehyde Dehydrogenase, Chain A, domain 2"/>
    <property type="match status" value="1"/>
</dbReference>
<dbReference type="STRING" id="47427.A0A2H3CY78"/>
<keyword evidence="1" id="KW-0560">Oxidoreductase</keyword>
<dbReference type="AlphaFoldDB" id="A0A2H3CY78"/>
<dbReference type="EMBL" id="KZ293706">
    <property type="protein sequence ID" value="PBK83448.1"/>
    <property type="molecule type" value="Genomic_DNA"/>
</dbReference>
<proteinExistence type="predicted"/>
<dbReference type="InterPro" id="IPR016161">
    <property type="entry name" value="Ald_DH/histidinol_DH"/>
</dbReference>
<dbReference type="GO" id="GO:0009450">
    <property type="term" value="P:gamma-aminobutyric acid catabolic process"/>
    <property type="evidence" value="ECO:0007669"/>
    <property type="project" value="TreeGrafter"/>
</dbReference>
<accession>A0A2H3CY78</accession>
<dbReference type="InParanoid" id="A0A2H3CY78"/>
<dbReference type="Proteomes" id="UP000217790">
    <property type="component" value="Unassembled WGS sequence"/>
</dbReference>
<name>A0A2H3CY78_ARMGA</name>
<gene>
    <name evidence="3" type="ORF">ARMGADRAFT_670011</name>
</gene>
<feature type="domain" description="Aldehyde dehydrogenase" evidence="2">
    <location>
        <begin position="12"/>
        <end position="78"/>
    </location>
</feature>
<evidence type="ECO:0000259" key="2">
    <source>
        <dbReference type="Pfam" id="PF00171"/>
    </source>
</evidence>
<evidence type="ECO:0000313" key="4">
    <source>
        <dbReference type="Proteomes" id="UP000217790"/>
    </source>
</evidence>
<reference evidence="4" key="1">
    <citation type="journal article" date="2017" name="Nat. Ecol. Evol.">
        <title>Genome expansion and lineage-specific genetic innovations in the forest pathogenic fungi Armillaria.</title>
        <authorList>
            <person name="Sipos G."/>
            <person name="Prasanna A.N."/>
            <person name="Walter M.C."/>
            <person name="O'Connor E."/>
            <person name="Balint B."/>
            <person name="Krizsan K."/>
            <person name="Kiss B."/>
            <person name="Hess J."/>
            <person name="Varga T."/>
            <person name="Slot J."/>
            <person name="Riley R."/>
            <person name="Boka B."/>
            <person name="Rigling D."/>
            <person name="Barry K."/>
            <person name="Lee J."/>
            <person name="Mihaltcheva S."/>
            <person name="LaButti K."/>
            <person name="Lipzen A."/>
            <person name="Waldron R."/>
            <person name="Moloney N.M."/>
            <person name="Sperisen C."/>
            <person name="Kredics L."/>
            <person name="Vagvoelgyi C."/>
            <person name="Patrignani A."/>
            <person name="Fitzpatrick D."/>
            <person name="Nagy I."/>
            <person name="Doyle S."/>
            <person name="Anderson J.B."/>
            <person name="Grigoriev I.V."/>
            <person name="Gueldener U."/>
            <person name="Muensterkoetter M."/>
            <person name="Nagy L.G."/>
        </authorList>
    </citation>
    <scope>NUCLEOTIDE SEQUENCE [LARGE SCALE GENOMIC DNA]</scope>
    <source>
        <strain evidence="4">Ar21-2</strain>
    </source>
</reference>
<organism evidence="3 4">
    <name type="scientific">Armillaria gallica</name>
    <name type="common">Bulbous honey fungus</name>
    <name type="synonym">Armillaria bulbosa</name>
    <dbReference type="NCBI Taxonomy" id="47427"/>
    <lineage>
        <taxon>Eukaryota</taxon>
        <taxon>Fungi</taxon>
        <taxon>Dikarya</taxon>
        <taxon>Basidiomycota</taxon>
        <taxon>Agaricomycotina</taxon>
        <taxon>Agaricomycetes</taxon>
        <taxon>Agaricomycetidae</taxon>
        <taxon>Agaricales</taxon>
        <taxon>Marasmiineae</taxon>
        <taxon>Physalacriaceae</taxon>
        <taxon>Armillaria</taxon>
    </lineage>
</organism>
<dbReference type="Gene3D" id="3.40.605.10">
    <property type="entry name" value="Aldehyde Dehydrogenase, Chain A, domain 1"/>
    <property type="match status" value="1"/>
</dbReference>
<evidence type="ECO:0000313" key="3">
    <source>
        <dbReference type="EMBL" id="PBK83448.1"/>
    </source>
</evidence>